<dbReference type="EMBL" id="PJMW01000002">
    <property type="protein sequence ID" value="PKV77150.1"/>
    <property type="molecule type" value="Genomic_DNA"/>
</dbReference>
<reference evidence="2 3" key="1">
    <citation type="submission" date="2017-12" db="EMBL/GenBank/DDBJ databases">
        <title>Sequencing the genomes of 1000 Actinobacteria strains.</title>
        <authorList>
            <person name="Klenk H.-P."/>
        </authorList>
    </citation>
    <scope>NUCLEOTIDE SEQUENCE [LARGE SCALE GENOMIC DNA]</scope>
    <source>
        <strain evidence="2 3">DSM 44489</strain>
    </source>
</reference>
<name>A0A2N3V6A8_9NOCA</name>
<evidence type="ECO:0000313" key="3">
    <source>
        <dbReference type="Proteomes" id="UP000233766"/>
    </source>
</evidence>
<keyword evidence="3" id="KW-1185">Reference proteome</keyword>
<comment type="caution">
    <text evidence="2">The sequence shown here is derived from an EMBL/GenBank/DDBJ whole genome shotgun (WGS) entry which is preliminary data.</text>
</comment>
<dbReference type="RefSeq" id="WP_101463877.1">
    <property type="nucleotide sequence ID" value="NZ_PJMW01000002.1"/>
</dbReference>
<feature type="region of interest" description="Disordered" evidence="1">
    <location>
        <begin position="219"/>
        <end position="239"/>
    </location>
</feature>
<gene>
    <name evidence="2" type="ORF">ATK86_1479</name>
</gene>
<dbReference type="AlphaFoldDB" id="A0A2N3V6A8"/>
<protein>
    <submittedName>
        <fullName evidence="2">Uncharacterized protein</fullName>
    </submittedName>
</protein>
<sequence>MLRRDWQALDSARRAIIEQWYHDNPLLEQPLPELDLLQRLTDHDLTQAIEGLHQRLGNIATEADFFVPIRHDEVDVEPDPAVAEHQNAADRAQQTSRQYAVELDTPIRRLHATSVALDTAREEIDGLSVTRRRQRKILQERINTLTGVHRQHTEAHQHARAAARAANRTSNELAARAEHIAIEAEHRRRVHQAQAADNDDAARDVAVIALQQAISSELADHRAEHQRRRGLTPSQRHREERARLEFTLVAENFGPEEYFEPDTNQPIRRTELGL</sequence>
<proteinExistence type="predicted"/>
<evidence type="ECO:0000256" key="1">
    <source>
        <dbReference type="SAM" id="MobiDB-lite"/>
    </source>
</evidence>
<dbReference type="Proteomes" id="UP000233766">
    <property type="component" value="Unassembled WGS sequence"/>
</dbReference>
<organism evidence="2 3">
    <name type="scientific">Nocardia fluminea</name>
    <dbReference type="NCBI Taxonomy" id="134984"/>
    <lineage>
        <taxon>Bacteria</taxon>
        <taxon>Bacillati</taxon>
        <taxon>Actinomycetota</taxon>
        <taxon>Actinomycetes</taxon>
        <taxon>Mycobacteriales</taxon>
        <taxon>Nocardiaceae</taxon>
        <taxon>Nocardia</taxon>
    </lineage>
</organism>
<evidence type="ECO:0000313" key="2">
    <source>
        <dbReference type="EMBL" id="PKV77150.1"/>
    </source>
</evidence>
<accession>A0A2N3V6A8</accession>